<accession>A0AAW0KQY1</accession>
<dbReference type="GO" id="GO:0051301">
    <property type="term" value="P:cell division"/>
    <property type="evidence" value="ECO:0007669"/>
    <property type="project" value="UniProtKB-KW"/>
</dbReference>
<dbReference type="GO" id="GO:0016538">
    <property type="term" value="F:cyclin-dependent protein serine/threonine kinase regulator activity"/>
    <property type="evidence" value="ECO:0007669"/>
    <property type="project" value="InterPro"/>
</dbReference>
<name>A0AAW0KQY1_QUESU</name>
<protein>
    <submittedName>
        <fullName evidence="4">Cyclin-l1-1</fullName>
    </submittedName>
</protein>
<comment type="caution">
    <text evidence="4">The sequence shown here is derived from an EMBL/GenBank/DDBJ whole genome shotgun (WGS) entry which is preliminary data.</text>
</comment>
<dbReference type="PANTHER" id="PTHR10026">
    <property type="entry name" value="CYCLIN"/>
    <property type="match status" value="1"/>
</dbReference>
<feature type="non-terminal residue" evidence="4">
    <location>
        <position position="1"/>
    </location>
</feature>
<dbReference type="EMBL" id="PKMF04000246">
    <property type="protein sequence ID" value="KAK7841185.1"/>
    <property type="molecule type" value="Genomic_DNA"/>
</dbReference>
<dbReference type="InterPro" id="IPR036915">
    <property type="entry name" value="Cyclin-like_sf"/>
</dbReference>
<dbReference type="AlphaFoldDB" id="A0AAW0KQY1"/>
<organism evidence="4 5">
    <name type="scientific">Quercus suber</name>
    <name type="common">Cork oak</name>
    <dbReference type="NCBI Taxonomy" id="58331"/>
    <lineage>
        <taxon>Eukaryota</taxon>
        <taxon>Viridiplantae</taxon>
        <taxon>Streptophyta</taxon>
        <taxon>Embryophyta</taxon>
        <taxon>Tracheophyta</taxon>
        <taxon>Spermatophyta</taxon>
        <taxon>Magnoliopsida</taxon>
        <taxon>eudicotyledons</taxon>
        <taxon>Gunneridae</taxon>
        <taxon>Pentapetalae</taxon>
        <taxon>rosids</taxon>
        <taxon>fabids</taxon>
        <taxon>Fagales</taxon>
        <taxon>Fagaceae</taxon>
        <taxon>Quercus</taxon>
    </lineage>
</organism>
<sequence>NFVLIPLLASASPHYHRSTPQQPGPPSSALRIYGCDLIQESGILLKLYPYVTLIFVLIDLKLCRPGRFYNIVSIARNRLPASMFKKVAASCLWLASKLEESPRKARQVLIVFHRIECRMENLPIEHLEIGSQKYHDLKTDLSRTERHVLKEMGFVCHVEHPHKFISNYLAILETPPELRQEAWNLANDSHTVNGVDPNGRSMEKPRTMEDGTDRTKPWQLSEIVDAVQCRLVTMPEGTDSSSKVVRLLYANSGIGVLALGSNGVQKLWKWARSERMTTVWKPKPAAQIRASRIAMSLAERQSLDVVVKALLKT</sequence>
<keyword evidence="1" id="KW-0132">Cell division</keyword>
<evidence type="ECO:0000313" key="5">
    <source>
        <dbReference type="Proteomes" id="UP000237347"/>
    </source>
</evidence>
<proteinExistence type="predicted"/>
<dbReference type="Proteomes" id="UP000237347">
    <property type="component" value="Unassembled WGS sequence"/>
</dbReference>
<keyword evidence="5" id="KW-1185">Reference proteome</keyword>
<feature type="region of interest" description="Disordered" evidence="3">
    <location>
        <begin position="189"/>
        <end position="215"/>
    </location>
</feature>
<feature type="compositionally biased region" description="Basic and acidic residues" evidence="3">
    <location>
        <begin position="201"/>
        <end position="215"/>
    </location>
</feature>
<gene>
    <name evidence="4" type="primary">CYCL1-1_5</name>
    <name evidence="4" type="ORF">CFP56_015720</name>
</gene>
<keyword evidence="2" id="KW-0131">Cell cycle</keyword>
<dbReference type="Gene3D" id="1.10.472.10">
    <property type="entry name" value="Cyclin-like"/>
    <property type="match status" value="2"/>
</dbReference>
<evidence type="ECO:0000256" key="1">
    <source>
        <dbReference type="ARBA" id="ARBA00022618"/>
    </source>
</evidence>
<reference evidence="4 5" key="1">
    <citation type="journal article" date="2018" name="Sci. Data">
        <title>The draft genome sequence of cork oak.</title>
        <authorList>
            <person name="Ramos A.M."/>
            <person name="Usie A."/>
            <person name="Barbosa P."/>
            <person name="Barros P.M."/>
            <person name="Capote T."/>
            <person name="Chaves I."/>
            <person name="Simoes F."/>
            <person name="Abreu I."/>
            <person name="Carrasquinho I."/>
            <person name="Faro C."/>
            <person name="Guimaraes J.B."/>
            <person name="Mendonca D."/>
            <person name="Nobrega F."/>
            <person name="Rodrigues L."/>
            <person name="Saibo N.J.M."/>
            <person name="Varela M.C."/>
            <person name="Egas C."/>
            <person name="Matos J."/>
            <person name="Miguel C.M."/>
            <person name="Oliveira M.M."/>
            <person name="Ricardo C.P."/>
            <person name="Goncalves S."/>
        </authorList>
    </citation>
    <scope>NUCLEOTIDE SEQUENCE [LARGE SCALE GENOMIC DNA]</scope>
    <source>
        <strain evidence="5">cv. HL8</strain>
    </source>
</reference>
<evidence type="ECO:0000256" key="2">
    <source>
        <dbReference type="ARBA" id="ARBA00023306"/>
    </source>
</evidence>
<dbReference type="InterPro" id="IPR043198">
    <property type="entry name" value="Cyclin/Ssn8"/>
</dbReference>
<dbReference type="SUPFAM" id="SSF47954">
    <property type="entry name" value="Cyclin-like"/>
    <property type="match status" value="2"/>
</dbReference>
<evidence type="ECO:0000256" key="3">
    <source>
        <dbReference type="SAM" id="MobiDB-lite"/>
    </source>
</evidence>
<evidence type="ECO:0000313" key="4">
    <source>
        <dbReference type="EMBL" id="KAK7841185.1"/>
    </source>
</evidence>
<dbReference type="GO" id="GO:0006357">
    <property type="term" value="P:regulation of transcription by RNA polymerase II"/>
    <property type="evidence" value="ECO:0007669"/>
    <property type="project" value="InterPro"/>
</dbReference>